<evidence type="ECO:0000313" key="3">
    <source>
        <dbReference type="Proteomes" id="UP000663929"/>
    </source>
</evidence>
<dbReference type="InterPro" id="IPR001466">
    <property type="entry name" value="Beta-lactam-related"/>
</dbReference>
<accession>A0A8A4TS86</accession>
<dbReference type="KEGG" id="scor:J3U87_10145"/>
<dbReference type="InterPro" id="IPR050491">
    <property type="entry name" value="AmpC-like"/>
</dbReference>
<dbReference type="Proteomes" id="UP000663929">
    <property type="component" value="Chromosome"/>
</dbReference>
<reference evidence="2" key="1">
    <citation type="submission" date="2021-03" db="EMBL/GenBank/DDBJ databases">
        <title>Acanthopleuribacteraceae sp. M133.</title>
        <authorList>
            <person name="Wang G."/>
        </authorList>
    </citation>
    <scope>NUCLEOTIDE SEQUENCE</scope>
    <source>
        <strain evidence="2">M133</strain>
    </source>
</reference>
<dbReference type="SUPFAM" id="SSF56601">
    <property type="entry name" value="beta-lactamase/transpeptidase-like"/>
    <property type="match status" value="1"/>
</dbReference>
<organism evidence="2 3">
    <name type="scientific">Sulfidibacter corallicola</name>
    <dbReference type="NCBI Taxonomy" id="2818388"/>
    <lineage>
        <taxon>Bacteria</taxon>
        <taxon>Pseudomonadati</taxon>
        <taxon>Acidobacteriota</taxon>
        <taxon>Holophagae</taxon>
        <taxon>Acanthopleuribacterales</taxon>
        <taxon>Acanthopleuribacteraceae</taxon>
        <taxon>Sulfidibacter</taxon>
    </lineage>
</organism>
<dbReference type="Gene3D" id="3.40.710.10">
    <property type="entry name" value="DD-peptidase/beta-lactamase superfamily"/>
    <property type="match status" value="1"/>
</dbReference>
<dbReference type="PANTHER" id="PTHR46825:SF9">
    <property type="entry name" value="BETA-LACTAMASE-RELATED DOMAIN-CONTAINING PROTEIN"/>
    <property type="match status" value="1"/>
</dbReference>
<dbReference type="AlphaFoldDB" id="A0A8A4TS86"/>
<feature type="domain" description="Beta-lactamase-related" evidence="1">
    <location>
        <begin position="44"/>
        <end position="366"/>
    </location>
</feature>
<protein>
    <submittedName>
        <fullName evidence="2">Beta-lactamase family protein</fullName>
    </submittedName>
</protein>
<dbReference type="InterPro" id="IPR012338">
    <property type="entry name" value="Beta-lactam/transpept-like"/>
</dbReference>
<sequence>MNIRVTHWVFGWLIIGLGACWFGPVRAATRAPDIEALNEWLEAEFDAAAYPGLSVVLVHGDRIAYARGFGKESTAGEKLMTADSVSAIGSLTKSFTALCLIRLVEADKVDLDHPVTHYLPWFRTADKAASDDITVRMLLSNTSGLPSLDVGILDRSEATDADERLARSLAGHLLNRPPGSGFEYANEGFVLAGLIAATVHGKPYPESLADLVLSPLGMVRSSSLPAQVAALGGLTGHYTGLLEGVPARQGLTSMQYAAAGSILQCSARDLGRYMSALLGGGDSQGRPYLELTHRDEMWRSHIHMPESERMGPLDYGLGWMVGEVDGRRIAAHGGHAMTMTSFAMLVPEQNLGIAILSNIDTLDSYRFPDLMTLANNGLHVAMDEPLSDFGKPKRADKTRNDFTLPDERAAALPGVYRAGGLAGLRLRISQREDGRLFAVAERAGQIIKEGLFDFMNPARGYVRGIGQHAAVYVQASSDGTVPALIYGGTKLYREAPDKAAANRFVAERDRFRVELGEGWQEKGGEDVHAAKGDRTLWVGFSAGEADARQALEIAAGIDAARIEWGPEYGVTIGDLYWRKSSARAVGDASHRQFAIVSHRLAEGTLHVVLGCAAGDLTRMMQEDGLDILKSLAIRHR</sequence>
<dbReference type="Pfam" id="PF00144">
    <property type="entry name" value="Beta-lactamase"/>
    <property type="match status" value="1"/>
</dbReference>
<evidence type="ECO:0000313" key="2">
    <source>
        <dbReference type="EMBL" id="QTD52826.1"/>
    </source>
</evidence>
<keyword evidence="3" id="KW-1185">Reference proteome</keyword>
<dbReference type="RefSeq" id="WP_237382925.1">
    <property type="nucleotide sequence ID" value="NZ_CP071793.1"/>
</dbReference>
<proteinExistence type="predicted"/>
<gene>
    <name evidence="2" type="ORF">J3U87_10145</name>
</gene>
<dbReference type="PROSITE" id="PS51257">
    <property type="entry name" value="PROKAR_LIPOPROTEIN"/>
    <property type="match status" value="1"/>
</dbReference>
<dbReference type="EMBL" id="CP071793">
    <property type="protein sequence ID" value="QTD52826.1"/>
    <property type="molecule type" value="Genomic_DNA"/>
</dbReference>
<evidence type="ECO:0000259" key="1">
    <source>
        <dbReference type="Pfam" id="PF00144"/>
    </source>
</evidence>
<dbReference type="PANTHER" id="PTHR46825">
    <property type="entry name" value="D-ALANYL-D-ALANINE-CARBOXYPEPTIDASE/ENDOPEPTIDASE AMPH"/>
    <property type="match status" value="1"/>
</dbReference>
<name>A0A8A4TS86_SULCO</name>